<evidence type="ECO:0000313" key="4">
    <source>
        <dbReference type="Proteomes" id="UP001500742"/>
    </source>
</evidence>
<accession>A0ABP7PRN5</accession>
<evidence type="ECO:0000256" key="1">
    <source>
        <dbReference type="ARBA" id="ARBA00006226"/>
    </source>
</evidence>
<organism evidence="3 4">
    <name type="scientific">Mucilaginibacter dorajii</name>
    <dbReference type="NCBI Taxonomy" id="692994"/>
    <lineage>
        <taxon>Bacteria</taxon>
        <taxon>Pseudomonadati</taxon>
        <taxon>Bacteroidota</taxon>
        <taxon>Sphingobacteriia</taxon>
        <taxon>Sphingobacteriales</taxon>
        <taxon>Sphingobacteriaceae</taxon>
        <taxon>Mucilaginibacter</taxon>
    </lineage>
</organism>
<dbReference type="Proteomes" id="UP001500742">
    <property type="component" value="Unassembled WGS sequence"/>
</dbReference>
<dbReference type="EMBL" id="BAAAZC010000013">
    <property type="protein sequence ID" value="GAA3970131.1"/>
    <property type="molecule type" value="Genomic_DNA"/>
</dbReference>
<reference evidence="4" key="1">
    <citation type="journal article" date="2019" name="Int. J. Syst. Evol. Microbiol.">
        <title>The Global Catalogue of Microorganisms (GCM) 10K type strain sequencing project: providing services to taxonomists for standard genome sequencing and annotation.</title>
        <authorList>
            <consortium name="The Broad Institute Genomics Platform"/>
            <consortium name="The Broad Institute Genome Sequencing Center for Infectious Disease"/>
            <person name="Wu L."/>
            <person name="Ma J."/>
        </authorList>
    </citation>
    <scope>NUCLEOTIDE SEQUENCE [LARGE SCALE GENOMIC DNA]</scope>
    <source>
        <strain evidence="4">JCM 16601</strain>
    </source>
</reference>
<keyword evidence="4" id="KW-1185">Reference proteome</keyword>
<comment type="similarity">
    <text evidence="1">Belongs to the RelE toxin family.</text>
</comment>
<comment type="caution">
    <text evidence="3">The sequence shown here is derived from an EMBL/GenBank/DDBJ whole genome shotgun (WGS) entry which is preliminary data.</text>
</comment>
<protein>
    <recommendedName>
        <fullName evidence="5">Type II toxin-antitoxin system RelE/ParE family toxin</fullName>
    </recommendedName>
</protein>
<proteinExistence type="inferred from homology"/>
<dbReference type="InterPro" id="IPR035093">
    <property type="entry name" value="RelE/ParE_toxin_dom_sf"/>
</dbReference>
<dbReference type="Gene3D" id="3.30.2310.20">
    <property type="entry name" value="RelE-like"/>
    <property type="match status" value="1"/>
</dbReference>
<gene>
    <name evidence="3" type="ORF">GCM10022210_18990</name>
</gene>
<name>A0ABP7PRN5_9SPHI</name>
<sequence length="104" mass="12209">MELKIIFSRLALHDLKEIYNYISKDSVKYAHREVQLIRSAASKLKSNSLLGRKFEKLDDELTRELIFKNYRIIYSIAVNEQIVVLSIHHHSRLIANNPAFKPED</sequence>
<evidence type="ECO:0008006" key="5">
    <source>
        <dbReference type="Google" id="ProtNLM"/>
    </source>
</evidence>
<dbReference type="InterPro" id="IPR051803">
    <property type="entry name" value="TA_system_RelE-like_toxin"/>
</dbReference>
<evidence type="ECO:0000313" key="3">
    <source>
        <dbReference type="EMBL" id="GAA3970131.1"/>
    </source>
</evidence>
<dbReference type="RefSeq" id="WP_259095695.1">
    <property type="nucleotide sequence ID" value="NZ_BAAAZC010000013.1"/>
</dbReference>
<dbReference type="PANTHER" id="PTHR33755">
    <property type="entry name" value="TOXIN PARE1-RELATED"/>
    <property type="match status" value="1"/>
</dbReference>
<dbReference type="Pfam" id="PF05016">
    <property type="entry name" value="ParE_toxin"/>
    <property type="match status" value="1"/>
</dbReference>
<dbReference type="NCBIfam" id="TIGR02385">
    <property type="entry name" value="RelE_StbE"/>
    <property type="match status" value="1"/>
</dbReference>
<dbReference type="SUPFAM" id="SSF143011">
    <property type="entry name" value="RelE-like"/>
    <property type="match status" value="1"/>
</dbReference>
<dbReference type="InterPro" id="IPR007712">
    <property type="entry name" value="RelE/ParE_toxin"/>
</dbReference>
<keyword evidence="2" id="KW-1277">Toxin-antitoxin system</keyword>
<evidence type="ECO:0000256" key="2">
    <source>
        <dbReference type="ARBA" id="ARBA00022649"/>
    </source>
</evidence>